<dbReference type="InterPro" id="IPR011013">
    <property type="entry name" value="Gal_mutarotase_sf_dom"/>
</dbReference>
<dbReference type="EMBL" id="LIAE01010710">
    <property type="protein sequence ID" value="PAV56309.1"/>
    <property type="molecule type" value="Genomic_DNA"/>
</dbReference>
<reference evidence="2 3" key="1">
    <citation type="journal article" date="2017" name="Curr. Biol.">
        <title>Genome architecture and evolution of a unichromosomal asexual nematode.</title>
        <authorList>
            <person name="Fradin H."/>
            <person name="Zegar C."/>
            <person name="Gutwein M."/>
            <person name="Lucas J."/>
            <person name="Kovtun M."/>
            <person name="Corcoran D."/>
            <person name="Baugh L.R."/>
            <person name="Kiontke K."/>
            <person name="Gunsalus K."/>
            <person name="Fitch D.H."/>
            <person name="Piano F."/>
        </authorList>
    </citation>
    <scope>NUCLEOTIDE SEQUENCE [LARGE SCALE GENOMIC DNA]</scope>
    <source>
        <strain evidence="2">PF1309</strain>
    </source>
</reference>
<dbReference type="Proteomes" id="UP000218231">
    <property type="component" value="Unassembled WGS sequence"/>
</dbReference>
<feature type="domain" description="Glycosyl hydrolase family 38 C-terminal" evidence="1">
    <location>
        <begin position="7"/>
        <end position="177"/>
    </location>
</feature>
<dbReference type="Pfam" id="PF07748">
    <property type="entry name" value="Glyco_hydro_38C"/>
    <property type="match status" value="1"/>
</dbReference>
<evidence type="ECO:0000313" key="3">
    <source>
        <dbReference type="Proteomes" id="UP000218231"/>
    </source>
</evidence>
<dbReference type="InterPro" id="IPR050843">
    <property type="entry name" value="Glycosyl_Hydrlase_38"/>
</dbReference>
<organism evidence="2 3">
    <name type="scientific">Diploscapter pachys</name>
    <dbReference type="NCBI Taxonomy" id="2018661"/>
    <lineage>
        <taxon>Eukaryota</taxon>
        <taxon>Metazoa</taxon>
        <taxon>Ecdysozoa</taxon>
        <taxon>Nematoda</taxon>
        <taxon>Chromadorea</taxon>
        <taxon>Rhabditida</taxon>
        <taxon>Rhabditina</taxon>
        <taxon>Rhabditomorpha</taxon>
        <taxon>Rhabditoidea</taxon>
        <taxon>Rhabditidae</taxon>
        <taxon>Diploscapter</taxon>
    </lineage>
</organism>
<sequence length="347" mass="39242">MDIDFYKIPDMGGAYVFEPRYAAINQSGHPTTRPYKINATTDRSGPVQLIRELIYDNGMKTTYFHTPGTNYFDLHITTGSGKDMTLMIWIETSLANRDFYTDINGLFHFKRDYLKNLPYGDNAKLPYEANFFPVASSIFVQDDKYRITVITGQPTAGTSNEPGTINLMVDRPKLQNDDGKGLGYGEASDDHVSFLKYRFVFEKIDKSRPQETQDIDAFNGHSLSTQRLWDTFLYSPISLFTTENVENQLIPIMPTFPCQIQLVSLRPVDSTRALLILRKLVFDDKVVKSGNCRYTDTSTLFTSLQKLLGDLYHTQLTGTVQGDVATSETFTKALAKPFSIASFLVNL</sequence>
<accession>A0A2A2J3W6</accession>
<proteinExistence type="predicted"/>
<dbReference type="STRING" id="2018661.A0A2A2J3W6"/>
<dbReference type="PANTHER" id="PTHR11607:SF3">
    <property type="entry name" value="LYSOSOMAL ALPHA-MANNOSIDASE"/>
    <property type="match status" value="1"/>
</dbReference>
<dbReference type="GO" id="GO:0004559">
    <property type="term" value="F:alpha-mannosidase activity"/>
    <property type="evidence" value="ECO:0007669"/>
    <property type="project" value="InterPro"/>
</dbReference>
<dbReference type="GO" id="GO:0006491">
    <property type="term" value="P:N-glycan processing"/>
    <property type="evidence" value="ECO:0007669"/>
    <property type="project" value="TreeGrafter"/>
</dbReference>
<gene>
    <name evidence="2" type="ORF">WR25_15727</name>
</gene>
<dbReference type="SUPFAM" id="SSF74650">
    <property type="entry name" value="Galactose mutarotase-like"/>
    <property type="match status" value="1"/>
</dbReference>
<protein>
    <recommendedName>
        <fullName evidence="1">Glycosyl hydrolase family 38 C-terminal domain-containing protein</fullName>
    </recommendedName>
</protein>
<evidence type="ECO:0000313" key="2">
    <source>
        <dbReference type="EMBL" id="PAV56309.1"/>
    </source>
</evidence>
<dbReference type="GO" id="GO:0030246">
    <property type="term" value="F:carbohydrate binding"/>
    <property type="evidence" value="ECO:0007669"/>
    <property type="project" value="InterPro"/>
</dbReference>
<dbReference type="GO" id="GO:0000139">
    <property type="term" value="C:Golgi membrane"/>
    <property type="evidence" value="ECO:0007669"/>
    <property type="project" value="TreeGrafter"/>
</dbReference>
<dbReference type="Gene3D" id="2.70.98.30">
    <property type="entry name" value="Golgi alpha-mannosidase II, domain 4"/>
    <property type="match status" value="1"/>
</dbReference>
<dbReference type="InterPro" id="IPR011682">
    <property type="entry name" value="Glyco_hydro_38_C"/>
</dbReference>
<comment type="caution">
    <text evidence="2">The sequence shown here is derived from an EMBL/GenBank/DDBJ whole genome shotgun (WGS) entry which is preliminary data.</text>
</comment>
<dbReference type="OrthoDB" id="5876107at2759"/>
<keyword evidence="3" id="KW-1185">Reference proteome</keyword>
<dbReference type="GO" id="GO:0006013">
    <property type="term" value="P:mannose metabolic process"/>
    <property type="evidence" value="ECO:0007669"/>
    <property type="project" value="InterPro"/>
</dbReference>
<name>A0A2A2J3W6_9BILA</name>
<dbReference type="PANTHER" id="PTHR11607">
    <property type="entry name" value="ALPHA-MANNOSIDASE"/>
    <property type="match status" value="1"/>
</dbReference>
<dbReference type="AlphaFoldDB" id="A0A2A2J3W6"/>
<evidence type="ECO:0000259" key="1">
    <source>
        <dbReference type="Pfam" id="PF07748"/>
    </source>
</evidence>